<feature type="compositionally biased region" description="Polar residues" evidence="1">
    <location>
        <begin position="538"/>
        <end position="548"/>
    </location>
</feature>
<feature type="compositionally biased region" description="Basic and acidic residues" evidence="1">
    <location>
        <begin position="1"/>
        <end position="13"/>
    </location>
</feature>
<sequence length="704" mass="78755">MDDKSTFSDHDNDEKIEDSSTDAQKKELTISQSLSLHHTEIFKEKPFPKSSGKRRKKKSVYSSRRKGRTADIISSPLSSPRHTEKLGSDFSIRNFVGNDISRADRIICDIDTLLEMTPETIDTSSLFEIIESIFQCNSSVRCILAERESFFTFVQASFHDPLVHSLLLHIICQGTFDNTKHGSFRLTLKILPLWLSVACSVCSSMVSTPGFKAYLEEGEKVDKTFGRLEKSDSLIYGIFKLSFPAFPTSFRTIFDLLPFSLLSSLDICLQSLFNLFTVKADIRTKIFSVLVSSMPIIEKCLKPMIHHNTVRGGMKIRLWSVLSSCIDGLCRFPTPFPPSFIALIFSYFVRYNWPFSSYSDLLSHTSCSSSVHSRQFSSCEALLESVCTCVVTIMETQSTPRLRSILSVVWKKMKVLESIENVLKEGEKTLDSVNEGETSDSTVRRNPGLSIPIEREEGTDSKRPEDSSEPVSSCTFSFRAFLCCVDVLCVYMYLCGIDIPTCSKVVPILSKVILLVVSEEDKDERSALLGAEKRDDQTPVSVTSSASSLGIKRHSPTRVLDRDSSDVLYGERKEVEKDSTECKDSALILNDKRCQKDLSVLASMEYLSMVSLSSLFFFSVCVSLEPQHFLPLCATLLKMDHISMITRLATSCVALERIVTKEGETDIPAHGGRAMLKVTATRLISMLRMIKDSVSGSKISEGKK</sequence>
<dbReference type="EMBL" id="BQXS01011110">
    <property type="protein sequence ID" value="GKT35990.1"/>
    <property type="molecule type" value="Genomic_DNA"/>
</dbReference>
<protein>
    <recommendedName>
        <fullName evidence="4">Telomere length regulation protein TEL2 homolog</fullName>
    </recommendedName>
</protein>
<accession>A0ABQ5KU38</accession>
<feature type="region of interest" description="Disordered" evidence="1">
    <location>
        <begin position="528"/>
        <end position="549"/>
    </location>
</feature>
<evidence type="ECO:0000313" key="2">
    <source>
        <dbReference type="EMBL" id="GKT35990.1"/>
    </source>
</evidence>
<keyword evidence="3" id="KW-1185">Reference proteome</keyword>
<comment type="caution">
    <text evidence="2">The sequence shown here is derived from an EMBL/GenBank/DDBJ whole genome shotgun (WGS) entry which is preliminary data.</text>
</comment>
<evidence type="ECO:0000256" key="1">
    <source>
        <dbReference type="SAM" id="MobiDB-lite"/>
    </source>
</evidence>
<feature type="region of interest" description="Disordered" evidence="1">
    <location>
        <begin position="1"/>
        <end position="25"/>
    </location>
</feature>
<evidence type="ECO:0008006" key="4">
    <source>
        <dbReference type="Google" id="ProtNLM"/>
    </source>
</evidence>
<feature type="region of interest" description="Disordered" evidence="1">
    <location>
        <begin position="430"/>
        <end position="472"/>
    </location>
</feature>
<gene>
    <name evidence="2" type="ORF">ADUPG1_009037</name>
</gene>
<feature type="compositionally biased region" description="Basic and acidic residues" evidence="1">
    <location>
        <begin position="528"/>
        <end position="537"/>
    </location>
</feature>
<proteinExistence type="predicted"/>
<name>A0ABQ5KU38_9EUKA</name>
<reference evidence="2" key="1">
    <citation type="submission" date="2022-03" db="EMBL/GenBank/DDBJ databases">
        <title>Draft genome sequence of Aduncisulcus paluster, a free-living microaerophilic Fornicata.</title>
        <authorList>
            <person name="Yuyama I."/>
            <person name="Kume K."/>
            <person name="Tamura T."/>
            <person name="Inagaki Y."/>
            <person name="Hashimoto T."/>
        </authorList>
    </citation>
    <scope>NUCLEOTIDE SEQUENCE</scope>
    <source>
        <strain evidence="2">NY0171</strain>
    </source>
</reference>
<feature type="compositionally biased region" description="Polar residues" evidence="1">
    <location>
        <begin position="431"/>
        <end position="441"/>
    </location>
</feature>
<evidence type="ECO:0000313" key="3">
    <source>
        <dbReference type="Proteomes" id="UP001057375"/>
    </source>
</evidence>
<feature type="region of interest" description="Disordered" evidence="1">
    <location>
        <begin position="39"/>
        <end position="83"/>
    </location>
</feature>
<feature type="compositionally biased region" description="Basic residues" evidence="1">
    <location>
        <begin position="51"/>
        <end position="67"/>
    </location>
</feature>
<organism evidence="2 3">
    <name type="scientific">Aduncisulcus paluster</name>
    <dbReference type="NCBI Taxonomy" id="2918883"/>
    <lineage>
        <taxon>Eukaryota</taxon>
        <taxon>Metamonada</taxon>
        <taxon>Carpediemonas-like organisms</taxon>
        <taxon>Aduncisulcus</taxon>
    </lineage>
</organism>
<dbReference type="Proteomes" id="UP001057375">
    <property type="component" value="Unassembled WGS sequence"/>
</dbReference>
<feature type="compositionally biased region" description="Basic and acidic residues" evidence="1">
    <location>
        <begin position="453"/>
        <end position="466"/>
    </location>
</feature>